<sequence length="391" mass="42488">MNQAGTEAILSQAVEAMGRRDGAAARRLLGSLAPEAINPGNLFLLAQACRMEGDEAAEASAIDRLLRAQPLHLGALLMKGAALARTGDEDGAMAPYQAAVSIAQQVRQRGENLPPMLAAEVDRAAQWVGRHIAERAARIDEALARSGFGPGSRSQRIDEALGILRGDLPIQLQEPTSFYFPGLPQRSFYEREEFEWASALEANTPAIKTELEAMLAAQAEQFEPYVAADADRSSGTAPNAHLAGSTSWSAYHLLKGGEPVEGHAEQFPATLAALQGAPLTRIAGRAPMALFSLLKPGAHIRPHHGLFNFRLICHLPLIVPPGCALRVGNQERQWREGELLIFDDSMEHEARNQSDRQRIILLFEIWRPEISEADREALTVLLEAANITAED</sequence>
<dbReference type="PANTHER" id="PTHR46332:SF5">
    <property type="entry name" value="ASPARTATE BETA-HYDROXYLASE DOMAIN CONTAINING 2"/>
    <property type="match status" value="1"/>
</dbReference>
<keyword evidence="2" id="KW-0223">Dioxygenase</keyword>
<keyword evidence="6" id="KW-1185">Reference proteome</keyword>
<evidence type="ECO:0000313" key="5">
    <source>
        <dbReference type="EMBL" id="MCL6698656.1"/>
    </source>
</evidence>
<dbReference type="InterPro" id="IPR051821">
    <property type="entry name" value="Asp/Asn_beta-hydroxylase"/>
</dbReference>
<keyword evidence="3" id="KW-0560">Oxidoreductase</keyword>
<feature type="domain" description="Aspartyl/asparaginy/proline hydroxylase" evidence="4">
    <location>
        <begin position="201"/>
        <end position="368"/>
    </location>
</feature>
<reference evidence="5 6" key="1">
    <citation type="submission" date="2022-05" db="EMBL/GenBank/DDBJ databases">
        <authorList>
            <person name="Jo J.-H."/>
            <person name="Im W.-T."/>
        </authorList>
    </citation>
    <scope>NUCLEOTIDE SEQUENCE [LARGE SCALE GENOMIC DNA]</scope>
    <source>
        <strain evidence="5 6">NSE70-1</strain>
    </source>
</reference>
<dbReference type="PANTHER" id="PTHR46332">
    <property type="entry name" value="ASPARTATE BETA-HYDROXYLASE DOMAIN-CONTAINING PROTEIN 2"/>
    <property type="match status" value="1"/>
</dbReference>
<comment type="caution">
    <text evidence="5">The sequence shown here is derived from an EMBL/GenBank/DDBJ whole genome shotgun (WGS) entry which is preliminary data.</text>
</comment>
<dbReference type="SUPFAM" id="SSF51197">
    <property type="entry name" value="Clavaminate synthase-like"/>
    <property type="match status" value="1"/>
</dbReference>
<proteinExistence type="inferred from homology"/>
<dbReference type="Gene3D" id="2.60.120.330">
    <property type="entry name" value="B-lactam Antibiotic, Isopenicillin N Synthase, Chain"/>
    <property type="match status" value="1"/>
</dbReference>
<gene>
    <name evidence="5" type="ORF">LZ496_07635</name>
</gene>
<dbReference type="Proteomes" id="UP001203410">
    <property type="component" value="Unassembled WGS sequence"/>
</dbReference>
<comment type="similarity">
    <text evidence="1">Belongs to the aspartyl/asparaginyl beta-hydroxylase family.</text>
</comment>
<dbReference type="Pfam" id="PF05118">
    <property type="entry name" value="Asp_Arg_Hydrox"/>
    <property type="match status" value="1"/>
</dbReference>
<evidence type="ECO:0000256" key="1">
    <source>
        <dbReference type="ARBA" id="ARBA00007730"/>
    </source>
</evidence>
<accession>A0ABT0RV24</accession>
<dbReference type="SUPFAM" id="SSF48452">
    <property type="entry name" value="TPR-like"/>
    <property type="match status" value="1"/>
</dbReference>
<dbReference type="RefSeq" id="WP_249904049.1">
    <property type="nucleotide sequence ID" value="NZ_JAMGBA010000002.1"/>
</dbReference>
<organism evidence="5 6">
    <name type="scientific">Sphingomonas caseinilyticus</name>
    <dbReference type="NCBI Taxonomy" id="2908205"/>
    <lineage>
        <taxon>Bacteria</taxon>
        <taxon>Pseudomonadati</taxon>
        <taxon>Pseudomonadota</taxon>
        <taxon>Alphaproteobacteria</taxon>
        <taxon>Sphingomonadales</taxon>
        <taxon>Sphingomonadaceae</taxon>
        <taxon>Sphingomonas</taxon>
    </lineage>
</organism>
<dbReference type="InterPro" id="IPR007803">
    <property type="entry name" value="Asp/Arg/Pro-Hydrxlase"/>
</dbReference>
<name>A0ABT0RV24_9SPHN</name>
<dbReference type="InterPro" id="IPR011990">
    <property type="entry name" value="TPR-like_helical_dom_sf"/>
</dbReference>
<evidence type="ECO:0000256" key="3">
    <source>
        <dbReference type="ARBA" id="ARBA00023002"/>
    </source>
</evidence>
<evidence type="ECO:0000259" key="4">
    <source>
        <dbReference type="Pfam" id="PF05118"/>
    </source>
</evidence>
<evidence type="ECO:0000313" key="6">
    <source>
        <dbReference type="Proteomes" id="UP001203410"/>
    </source>
</evidence>
<evidence type="ECO:0000256" key="2">
    <source>
        <dbReference type="ARBA" id="ARBA00022964"/>
    </source>
</evidence>
<dbReference type="InterPro" id="IPR027443">
    <property type="entry name" value="IPNS-like_sf"/>
</dbReference>
<protein>
    <submittedName>
        <fullName evidence="5">Aspartyl/asparaginyl beta-hydroxylase domain-containing protein</fullName>
    </submittedName>
</protein>
<dbReference type="EMBL" id="JAMGBA010000002">
    <property type="protein sequence ID" value="MCL6698656.1"/>
    <property type="molecule type" value="Genomic_DNA"/>
</dbReference>